<protein>
    <submittedName>
        <fullName evidence="1">DUF1684 domain-containing protein</fullName>
    </submittedName>
</protein>
<dbReference type="InterPro" id="IPR012467">
    <property type="entry name" value="DUF1684"/>
</dbReference>
<dbReference type="EMBL" id="JABBGH010000005">
    <property type="protein sequence ID" value="NML68033.1"/>
    <property type="molecule type" value="Genomic_DNA"/>
</dbReference>
<evidence type="ECO:0000313" key="1">
    <source>
        <dbReference type="EMBL" id="NML68033.1"/>
    </source>
</evidence>
<keyword evidence="2" id="KW-1185">Reference proteome</keyword>
<dbReference type="Proteomes" id="UP000559626">
    <property type="component" value="Unassembled WGS sequence"/>
</dbReference>
<proteinExistence type="predicted"/>
<name>A0A7Y0AIJ7_9BACT</name>
<comment type="caution">
    <text evidence="1">The sequence shown here is derived from an EMBL/GenBank/DDBJ whole genome shotgun (WGS) entry which is preliminary data.</text>
</comment>
<dbReference type="PANTHER" id="PTHR41913">
    <property type="entry name" value="DUF1684 DOMAIN-CONTAINING PROTEIN"/>
    <property type="match status" value="1"/>
</dbReference>
<sequence>MRKLLLLGLLLAVIGLFYYSWQASPDATPPPLAPSPTYAAQVRQARQQKDQAFRTDAGSPLDSAQRAAFGGLRYFKPDEAYRVTARLVRAAVPTPEPLALTSAGKPDAYVRYGTAEFELGGQPQKLLLLQKQGLGGANELFVPFTDPTNGQQTYAAGRYLDLPLPAPAATELTLDFNAAYNPFCAYNHHYSCPKPPSESRLSVPVLAGEQQYHP</sequence>
<reference evidence="1 2" key="1">
    <citation type="submission" date="2020-04" db="EMBL/GenBank/DDBJ databases">
        <title>Hymenobacter polaris sp. nov., isolated from Arctic soil.</title>
        <authorList>
            <person name="Dahal R.H."/>
        </authorList>
    </citation>
    <scope>NUCLEOTIDE SEQUENCE [LARGE SCALE GENOMIC DNA]</scope>
    <source>
        <strain evidence="1 2">RP-2-7</strain>
    </source>
</reference>
<dbReference type="Pfam" id="PF07920">
    <property type="entry name" value="DUF1684"/>
    <property type="match status" value="1"/>
</dbReference>
<gene>
    <name evidence="1" type="ORF">HHL22_22780</name>
</gene>
<accession>A0A7Y0AIJ7</accession>
<organism evidence="1 2">
    <name type="scientific">Hymenobacter polaris</name>
    <dbReference type="NCBI Taxonomy" id="2682546"/>
    <lineage>
        <taxon>Bacteria</taxon>
        <taxon>Pseudomonadati</taxon>
        <taxon>Bacteroidota</taxon>
        <taxon>Cytophagia</taxon>
        <taxon>Cytophagales</taxon>
        <taxon>Hymenobacteraceae</taxon>
        <taxon>Hymenobacter</taxon>
    </lineage>
</organism>
<dbReference type="PANTHER" id="PTHR41913:SF1">
    <property type="entry name" value="DUF1684 DOMAIN-CONTAINING PROTEIN"/>
    <property type="match status" value="1"/>
</dbReference>
<dbReference type="AlphaFoldDB" id="A0A7Y0AIJ7"/>
<dbReference type="RefSeq" id="WP_169533741.1">
    <property type="nucleotide sequence ID" value="NZ_JABBGH010000005.1"/>
</dbReference>
<evidence type="ECO:0000313" key="2">
    <source>
        <dbReference type="Proteomes" id="UP000559626"/>
    </source>
</evidence>